<name>A0A223NY33_9SPHI</name>
<evidence type="ECO:0000259" key="3">
    <source>
        <dbReference type="PROSITE" id="PS01031"/>
    </source>
</evidence>
<dbReference type="Proteomes" id="UP000215002">
    <property type="component" value="Chromosome"/>
</dbReference>
<protein>
    <submittedName>
        <fullName evidence="4">Acid shock protein</fullName>
    </submittedName>
</protein>
<dbReference type="InterPro" id="IPR031107">
    <property type="entry name" value="Small_HSP"/>
</dbReference>
<comment type="similarity">
    <text evidence="1 2">Belongs to the small heat shock protein (HSP20) family.</text>
</comment>
<organism evidence="4 5">
    <name type="scientific">Mucilaginibacter xinganensis</name>
    <dbReference type="NCBI Taxonomy" id="1234841"/>
    <lineage>
        <taxon>Bacteria</taxon>
        <taxon>Pseudomonadati</taxon>
        <taxon>Bacteroidota</taxon>
        <taxon>Sphingobacteriia</taxon>
        <taxon>Sphingobacteriales</taxon>
        <taxon>Sphingobacteriaceae</taxon>
        <taxon>Mucilaginibacter</taxon>
    </lineage>
</organism>
<gene>
    <name evidence="4" type="ORF">MuYL_2890</name>
</gene>
<dbReference type="PROSITE" id="PS01031">
    <property type="entry name" value="SHSP"/>
    <property type="match status" value="1"/>
</dbReference>
<dbReference type="InterPro" id="IPR002068">
    <property type="entry name" value="A-crystallin/Hsp20_dom"/>
</dbReference>
<evidence type="ECO:0000313" key="5">
    <source>
        <dbReference type="Proteomes" id="UP000215002"/>
    </source>
</evidence>
<dbReference type="Pfam" id="PF00011">
    <property type="entry name" value="HSP20"/>
    <property type="match status" value="1"/>
</dbReference>
<sequence>MSTLVKSKKKGFPSLGSMMEDFWNADKFFNKPFFDGETLPAVNIINKKGHYQLDLAAPGFKKEDFKISTDGGVLTISAETIYEKNKENENYTRREFSRSSFTRIFNLPENVKEDDINAKYRDGLLSVELKKSGKDLPAHREIKID</sequence>
<dbReference type="InterPro" id="IPR008978">
    <property type="entry name" value="HSP20-like_chaperone"/>
</dbReference>
<feature type="domain" description="SHSP" evidence="3">
    <location>
        <begin position="33"/>
        <end position="145"/>
    </location>
</feature>
<dbReference type="AlphaFoldDB" id="A0A223NY33"/>
<dbReference type="SUPFAM" id="SSF49764">
    <property type="entry name" value="HSP20-like chaperones"/>
    <property type="match status" value="1"/>
</dbReference>
<proteinExistence type="inferred from homology"/>
<keyword evidence="5" id="KW-1185">Reference proteome</keyword>
<dbReference type="CDD" id="cd06464">
    <property type="entry name" value="ACD_sHsps-like"/>
    <property type="match status" value="1"/>
</dbReference>
<accession>A0A223NY33</accession>
<evidence type="ECO:0000256" key="2">
    <source>
        <dbReference type="RuleBase" id="RU003616"/>
    </source>
</evidence>
<evidence type="ECO:0000256" key="1">
    <source>
        <dbReference type="PROSITE-ProRule" id="PRU00285"/>
    </source>
</evidence>
<dbReference type="KEGG" id="muc:MuYL_2890"/>
<dbReference type="Gene3D" id="2.60.40.790">
    <property type="match status" value="1"/>
</dbReference>
<dbReference type="RefSeq" id="WP_245845539.1">
    <property type="nucleotide sequence ID" value="NZ_CP022743.1"/>
</dbReference>
<dbReference type="EMBL" id="CP022743">
    <property type="protein sequence ID" value="ASU34777.1"/>
    <property type="molecule type" value="Genomic_DNA"/>
</dbReference>
<dbReference type="PANTHER" id="PTHR11527">
    <property type="entry name" value="HEAT-SHOCK PROTEIN 20 FAMILY MEMBER"/>
    <property type="match status" value="1"/>
</dbReference>
<reference evidence="4 5" key="1">
    <citation type="submission" date="2017-08" db="EMBL/GenBank/DDBJ databases">
        <title>Complete genome sequence of Mucilaginibacter sp. strain BJC16-A31.</title>
        <authorList>
            <consortium name="Henan University of Science and Technology"/>
            <person name="You X."/>
        </authorList>
    </citation>
    <scope>NUCLEOTIDE SEQUENCE [LARGE SCALE GENOMIC DNA]</scope>
    <source>
        <strain evidence="4 5">BJC16-A31</strain>
    </source>
</reference>
<evidence type="ECO:0000313" key="4">
    <source>
        <dbReference type="EMBL" id="ASU34777.1"/>
    </source>
</evidence>